<sequence>MTITELGCMGVKPNLDIMDPSKPEGRILPDAWDIVTTKPGGPSRVVWGLEHEEPSRVWAFFDWDSVEQHNEFVKTFAPDAVKDIPTICTPDEIRKHAALEPSTDALTAPWVEVTLAYFAGDISQDDKDVASAQIERVLAASGINNRALGWSVENDFPIRGEKVKTGAALMGVVGWPSREEQAKFRETGAYKESVELLKRTPGLVGSLSVSIEGKYKDRQVD</sequence>
<dbReference type="OrthoDB" id="3830579at2759"/>
<gene>
    <name evidence="1" type="ORF">F5X68DRAFT_265927</name>
</gene>
<proteinExistence type="predicted"/>
<comment type="caution">
    <text evidence="1">The sequence shown here is derived from an EMBL/GenBank/DDBJ whole genome shotgun (WGS) entry which is preliminary data.</text>
</comment>
<organism evidence="1 2">
    <name type="scientific">Plectosphaerella plurivora</name>
    <dbReference type="NCBI Taxonomy" id="936078"/>
    <lineage>
        <taxon>Eukaryota</taxon>
        <taxon>Fungi</taxon>
        <taxon>Dikarya</taxon>
        <taxon>Ascomycota</taxon>
        <taxon>Pezizomycotina</taxon>
        <taxon>Sordariomycetes</taxon>
        <taxon>Hypocreomycetidae</taxon>
        <taxon>Glomerellales</taxon>
        <taxon>Plectosphaerellaceae</taxon>
        <taxon>Plectosphaerella</taxon>
    </lineage>
</organism>
<dbReference type="AlphaFoldDB" id="A0A9P8V0Z5"/>
<evidence type="ECO:0000313" key="1">
    <source>
        <dbReference type="EMBL" id="KAH6663943.1"/>
    </source>
</evidence>
<dbReference type="Gene3D" id="3.30.70.100">
    <property type="match status" value="1"/>
</dbReference>
<keyword evidence="2" id="KW-1185">Reference proteome</keyword>
<protein>
    <submittedName>
        <fullName evidence="1">Uncharacterized protein</fullName>
    </submittedName>
</protein>
<name>A0A9P8V0Z5_9PEZI</name>
<dbReference type="EMBL" id="JAGSXJ010000041">
    <property type="protein sequence ID" value="KAH6663943.1"/>
    <property type="molecule type" value="Genomic_DNA"/>
</dbReference>
<accession>A0A9P8V0Z5</accession>
<evidence type="ECO:0000313" key="2">
    <source>
        <dbReference type="Proteomes" id="UP000770015"/>
    </source>
</evidence>
<dbReference type="Proteomes" id="UP000770015">
    <property type="component" value="Unassembled WGS sequence"/>
</dbReference>
<reference evidence="1" key="1">
    <citation type="journal article" date="2021" name="Nat. Commun.">
        <title>Genetic determinants of endophytism in the Arabidopsis root mycobiome.</title>
        <authorList>
            <person name="Mesny F."/>
            <person name="Miyauchi S."/>
            <person name="Thiergart T."/>
            <person name="Pickel B."/>
            <person name="Atanasova L."/>
            <person name="Karlsson M."/>
            <person name="Huettel B."/>
            <person name="Barry K.W."/>
            <person name="Haridas S."/>
            <person name="Chen C."/>
            <person name="Bauer D."/>
            <person name="Andreopoulos W."/>
            <person name="Pangilinan J."/>
            <person name="LaButti K."/>
            <person name="Riley R."/>
            <person name="Lipzen A."/>
            <person name="Clum A."/>
            <person name="Drula E."/>
            <person name="Henrissat B."/>
            <person name="Kohler A."/>
            <person name="Grigoriev I.V."/>
            <person name="Martin F.M."/>
            <person name="Hacquard S."/>
        </authorList>
    </citation>
    <scope>NUCLEOTIDE SEQUENCE</scope>
    <source>
        <strain evidence="1">MPI-SDFR-AT-0117</strain>
    </source>
</reference>